<feature type="transmembrane region" description="Helical" evidence="6">
    <location>
        <begin position="271"/>
        <end position="289"/>
    </location>
</feature>
<protein>
    <submittedName>
        <fullName evidence="8">Major facilitator superfamily transporter</fullName>
    </submittedName>
</protein>
<dbReference type="SUPFAM" id="SSF103473">
    <property type="entry name" value="MFS general substrate transporter"/>
    <property type="match status" value="1"/>
</dbReference>
<dbReference type="FunFam" id="1.20.1720.10:FF:000012">
    <property type="entry name" value="MFS toxin efflux pump (AflT)"/>
    <property type="match status" value="1"/>
</dbReference>
<feature type="transmembrane region" description="Helical" evidence="6">
    <location>
        <begin position="341"/>
        <end position="363"/>
    </location>
</feature>
<dbReference type="EMBL" id="JACAZI010000019">
    <property type="protein sequence ID" value="KAF7340067.1"/>
    <property type="molecule type" value="Genomic_DNA"/>
</dbReference>
<comment type="caution">
    <text evidence="8">The sequence shown here is derived from an EMBL/GenBank/DDBJ whole genome shotgun (WGS) entry which is preliminary data.</text>
</comment>
<dbReference type="OrthoDB" id="10021397at2759"/>
<name>A0A8H6XFD7_9AGAR</name>
<dbReference type="CDD" id="cd17502">
    <property type="entry name" value="MFS_Azr1_MDR_like"/>
    <property type="match status" value="1"/>
</dbReference>
<accession>A0A8H6XFD7</accession>
<proteinExistence type="predicted"/>
<dbReference type="PROSITE" id="PS50850">
    <property type="entry name" value="MFS"/>
    <property type="match status" value="1"/>
</dbReference>
<evidence type="ECO:0000256" key="1">
    <source>
        <dbReference type="ARBA" id="ARBA00004141"/>
    </source>
</evidence>
<evidence type="ECO:0000256" key="6">
    <source>
        <dbReference type="SAM" id="Phobius"/>
    </source>
</evidence>
<dbReference type="Pfam" id="PF07690">
    <property type="entry name" value="MFS_1"/>
    <property type="match status" value="1"/>
</dbReference>
<dbReference type="GO" id="GO:0005886">
    <property type="term" value="C:plasma membrane"/>
    <property type="evidence" value="ECO:0007669"/>
    <property type="project" value="TreeGrafter"/>
</dbReference>
<feature type="transmembrane region" description="Helical" evidence="6">
    <location>
        <begin position="375"/>
        <end position="395"/>
    </location>
</feature>
<keyword evidence="4 6" id="KW-0472">Membrane</keyword>
<feature type="transmembrane region" description="Helical" evidence="6">
    <location>
        <begin position="90"/>
        <end position="108"/>
    </location>
</feature>
<dbReference type="GO" id="GO:0022857">
    <property type="term" value="F:transmembrane transporter activity"/>
    <property type="evidence" value="ECO:0007669"/>
    <property type="project" value="InterPro"/>
</dbReference>
<feature type="transmembrane region" description="Helical" evidence="6">
    <location>
        <begin position="432"/>
        <end position="453"/>
    </location>
</feature>
<dbReference type="PANTHER" id="PTHR23501:SF199">
    <property type="entry name" value="MFS EFFLUX TRANSPORTER INPD-RELATED"/>
    <property type="match status" value="1"/>
</dbReference>
<sequence length="573" mass="61521">MSHPPGHDEGATLNGSFRSIARVDDEKKEVSSSEPQAPAPESEADFPHGFKLVILMLALCLAVFLVALDNTIIATAIPKITDQFKSLDDVGWYGSAYLLAVAATQLLFGKFYTFLPIKVVFLTAISLFEVRFLVLPSALPHLVTQVGSLICGVAPNSKALIIGRAVAGLGSAGIFTGALIIIAHSVPLAKRPMYTGLIGAMYGIASVAGPLMGGAFTDKITWRWCFYINLPIGGVTVFVIAFLFKMPKSADHKPPAVPLTLWERVDQFDPWGTLIFIPAIVSLLLALQWGGSKYEWKNGRIIALFVIFGIFISAFIAIQIWKQENATVPPRIFKKRSIWAGGWFSLSLGASFFIFVFYLPIWFQAIKGTSAVKSGIDNLPMILSLVISSILAGALVTTFGYYTPFILTSSVLMTVGAGLISTFKTNTGHAHWMGYQVIYGFGIGFGMQGPMIAAQTVLELKDVPVGTSINMFLQTLGGALFISVGQNVFQNKLISGLVSRVPGVSPETVFSAGATNLKNAIDSKYLPAVLEVYNDALVVAFQVGIAMAGISIVGALAMEWKSVKGKNVEMGGI</sequence>
<dbReference type="PANTHER" id="PTHR23501">
    <property type="entry name" value="MAJOR FACILITATOR SUPERFAMILY"/>
    <property type="match status" value="1"/>
</dbReference>
<dbReference type="FunFam" id="1.20.1250.20:FF:000196">
    <property type="entry name" value="MFS toxin efflux pump (AflT)"/>
    <property type="match status" value="1"/>
</dbReference>
<feature type="transmembrane region" description="Helical" evidence="6">
    <location>
        <begin position="192"/>
        <end position="212"/>
    </location>
</feature>
<comment type="subcellular location">
    <subcellularLocation>
        <location evidence="1">Membrane</location>
        <topology evidence="1">Multi-pass membrane protein</topology>
    </subcellularLocation>
</comment>
<feature type="transmembrane region" description="Helical" evidence="6">
    <location>
        <begin position="165"/>
        <end position="186"/>
    </location>
</feature>
<feature type="region of interest" description="Disordered" evidence="5">
    <location>
        <begin position="24"/>
        <end position="43"/>
    </location>
</feature>
<dbReference type="InterPro" id="IPR036259">
    <property type="entry name" value="MFS_trans_sf"/>
</dbReference>
<dbReference type="AlphaFoldDB" id="A0A8H6XFD7"/>
<reference evidence="8" key="1">
    <citation type="submission" date="2020-05" db="EMBL/GenBank/DDBJ databases">
        <title>Mycena genomes resolve the evolution of fungal bioluminescence.</title>
        <authorList>
            <person name="Tsai I.J."/>
        </authorList>
    </citation>
    <scope>NUCLEOTIDE SEQUENCE</scope>
    <source>
        <strain evidence="8">CCC161011</strain>
    </source>
</reference>
<evidence type="ECO:0000256" key="3">
    <source>
        <dbReference type="ARBA" id="ARBA00022989"/>
    </source>
</evidence>
<organism evidence="8 9">
    <name type="scientific">Mycena venus</name>
    <dbReference type="NCBI Taxonomy" id="2733690"/>
    <lineage>
        <taxon>Eukaryota</taxon>
        <taxon>Fungi</taxon>
        <taxon>Dikarya</taxon>
        <taxon>Basidiomycota</taxon>
        <taxon>Agaricomycotina</taxon>
        <taxon>Agaricomycetes</taxon>
        <taxon>Agaricomycetidae</taxon>
        <taxon>Agaricales</taxon>
        <taxon>Marasmiineae</taxon>
        <taxon>Mycenaceae</taxon>
        <taxon>Mycena</taxon>
    </lineage>
</organism>
<feature type="transmembrane region" description="Helical" evidence="6">
    <location>
        <begin position="301"/>
        <end position="321"/>
    </location>
</feature>
<feature type="domain" description="Major facilitator superfamily (MFS) profile" evidence="7">
    <location>
        <begin position="55"/>
        <end position="566"/>
    </location>
</feature>
<feature type="transmembrane region" description="Helical" evidence="6">
    <location>
        <begin position="401"/>
        <end position="420"/>
    </location>
</feature>
<dbReference type="InterPro" id="IPR011701">
    <property type="entry name" value="MFS"/>
</dbReference>
<feature type="transmembrane region" description="Helical" evidence="6">
    <location>
        <begin position="52"/>
        <end position="78"/>
    </location>
</feature>
<evidence type="ECO:0000259" key="7">
    <source>
        <dbReference type="PROSITE" id="PS50850"/>
    </source>
</evidence>
<evidence type="ECO:0000313" key="8">
    <source>
        <dbReference type="EMBL" id="KAF7340067.1"/>
    </source>
</evidence>
<dbReference type="InterPro" id="IPR020846">
    <property type="entry name" value="MFS_dom"/>
</dbReference>
<evidence type="ECO:0000313" key="9">
    <source>
        <dbReference type="Proteomes" id="UP000620124"/>
    </source>
</evidence>
<dbReference type="Gene3D" id="1.20.1250.20">
    <property type="entry name" value="MFS general substrate transporter like domains"/>
    <property type="match status" value="2"/>
</dbReference>
<feature type="transmembrane region" description="Helical" evidence="6">
    <location>
        <begin position="224"/>
        <end position="244"/>
    </location>
</feature>
<dbReference type="Proteomes" id="UP000620124">
    <property type="component" value="Unassembled WGS sequence"/>
</dbReference>
<evidence type="ECO:0000256" key="4">
    <source>
        <dbReference type="ARBA" id="ARBA00023136"/>
    </source>
</evidence>
<evidence type="ECO:0000256" key="2">
    <source>
        <dbReference type="ARBA" id="ARBA00022692"/>
    </source>
</evidence>
<keyword evidence="9" id="KW-1185">Reference proteome</keyword>
<keyword evidence="2 6" id="KW-0812">Transmembrane</keyword>
<keyword evidence="3 6" id="KW-1133">Transmembrane helix</keyword>
<feature type="transmembrane region" description="Helical" evidence="6">
    <location>
        <begin position="536"/>
        <end position="557"/>
    </location>
</feature>
<gene>
    <name evidence="8" type="ORF">MVEN_01924800</name>
</gene>
<evidence type="ECO:0000256" key="5">
    <source>
        <dbReference type="SAM" id="MobiDB-lite"/>
    </source>
</evidence>
<feature type="compositionally biased region" description="Low complexity" evidence="5">
    <location>
        <begin position="32"/>
        <end position="41"/>
    </location>
</feature>